<protein>
    <submittedName>
        <fullName evidence="1">Uncharacterized protein</fullName>
    </submittedName>
</protein>
<name>A0ABR9C323_9PSED</name>
<evidence type="ECO:0000313" key="1">
    <source>
        <dbReference type="EMBL" id="MBD8771669.1"/>
    </source>
</evidence>
<dbReference type="RefSeq" id="WP_192068974.1">
    <property type="nucleotide sequence ID" value="NZ_JACYWY010000003.1"/>
</dbReference>
<gene>
    <name evidence="1" type="ORF">IFT38_19190</name>
</gene>
<organism evidence="1 2">
    <name type="scientific">Pseudomonas coleopterorum</name>
    <dbReference type="NCBI Taxonomy" id="1605838"/>
    <lineage>
        <taxon>Bacteria</taxon>
        <taxon>Pseudomonadati</taxon>
        <taxon>Pseudomonadota</taxon>
        <taxon>Gammaproteobacteria</taxon>
        <taxon>Pseudomonadales</taxon>
        <taxon>Pseudomonadaceae</taxon>
        <taxon>Pseudomonas</taxon>
    </lineage>
</organism>
<evidence type="ECO:0000313" key="2">
    <source>
        <dbReference type="Proteomes" id="UP000620025"/>
    </source>
</evidence>
<reference evidence="1 2" key="1">
    <citation type="journal article" date="2020" name="FEMS Microbiol. Ecol.">
        <title>Temporal dynamics of bacterial communities during seed development and maturation.</title>
        <authorList>
            <person name="Chesneau G."/>
            <person name="Torres-Cortes G."/>
            <person name="Briand M."/>
            <person name="Darrasse A."/>
            <person name="Preveaux A."/>
            <person name="Marais C."/>
            <person name="Jacques M.A."/>
            <person name="Shade A."/>
            <person name="Barret M."/>
        </authorList>
    </citation>
    <scope>NUCLEOTIDE SEQUENCE [LARGE SCALE GENOMIC DNA]</scope>
    <source>
        <strain evidence="1 2">CFBP13599</strain>
    </source>
</reference>
<proteinExistence type="predicted"/>
<accession>A0ABR9C323</accession>
<dbReference type="Proteomes" id="UP000620025">
    <property type="component" value="Unassembled WGS sequence"/>
</dbReference>
<comment type="caution">
    <text evidence="1">The sequence shown here is derived from an EMBL/GenBank/DDBJ whole genome shotgun (WGS) entry which is preliminary data.</text>
</comment>
<keyword evidence="2" id="KW-1185">Reference proteome</keyword>
<dbReference type="EMBL" id="JACYWZ010000008">
    <property type="protein sequence ID" value="MBD8771669.1"/>
    <property type="molecule type" value="Genomic_DNA"/>
</dbReference>
<sequence>MSYEYLDISEVNQKLQKLTEWQVETCFTDDGDISFQLYIMFRSGDRSAQPYRIGTLPLETPLSSMIAFANVCKFYYELGLDDSIKTSKLDT</sequence>